<dbReference type="GO" id="GO:0005829">
    <property type="term" value="C:cytosol"/>
    <property type="evidence" value="ECO:0007669"/>
    <property type="project" value="TreeGrafter"/>
</dbReference>
<dbReference type="PIRSF" id="PIRSF000194">
    <property type="entry name" value="DHFR"/>
    <property type="match status" value="1"/>
</dbReference>
<dbReference type="GO" id="GO:0046655">
    <property type="term" value="P:folic acid metabolic process"/>
    <property type="evidence" value="ECO:0007669"/>
    <property type="project" value="TreeGrafter"/>
</dbReference>
<dbReference type="GO" id="GO:0046654">
    <property type="term" value="P:tetrahydrofolate biosynthetic process"/>
    <property type="evidence" value="ECO:0007669"/>
    <property type="project" value="InterPro"/>
</dbReference>
<dbReference type="EMBL" id="UINC01117386">
    <property type="protein sequence ID" value="SVC89776.1"/>
    <property type="molecule type" value="Genomic_DNA"/>
</dbReference>
<evidence type="ECO:0000259" key="6">
    <source>
        <dbReference type="PROSITE" id="PS51330"/>
    </source>
</evidence>
<protein>
    <recommendedName>
        <fullName evidence="2">dihydrofolate reductase</fullName>
        <ecNumber evidence="2">1.5.1.3</ecNumber>
    </recommendedName>
</protein>
<keyword evidence="4" id="KW-0521">NADP</keyword>
<comment type="pathway">
    <text evidence="1">Cofactor biosynthesis; tetrahydrofolate biosynthesis; 5,6,7,8-tetrahydrofolate from 7,8-dihydrofolate: step 1/1.</text>
</comment>
<organism evidence="7">
    <name type="scientific">marine metagenome</name>
    <dbReference type="NCBI Taxonomy" id="408172"/>
    <lineage>
        <taxon>unclassified sequences</taxon>
        <taxon>metagenomes</taxon>
        <taxon>ecological metagenomes</taxon>
    </lineage>
</organism>
<evidence type="ECO:0000313" key="7">
    <source>
        <dbReference type="EMBL" id="SVC89776.1"/>
    </source>
</evidence>
<dbReference type="Gene3D" id="3.40.430.10">
    <property type="entry name" value="Dihydrofolate Reductase, subunit A"/>
    <property type="match status" value="1"/>
</dbReference>
<dbReference type="GO" id="GO:0004146">
    <property type="term" value="F:dihydrofolate reductase activity"/>
    <property type="evidence" value="ECO:0007669"/>
    <property type="project" value="UniProtKB-EC"/>
</dbReference>
<dbReference type="Pfam" id="PF00186">
    <property type="entry name" value="DHFR_1"/>
    <property type="match status" value="1"/>
</dbReference>
<dbReference type="GO" id="GO:0050661">
    <property type="term" value="F:NADP binding"/>
    <property type="evidence" value="ECO:0007669"/>
    <property type="project" value="InterPro"/>
</dbReference>
<gene>
    <name evidence="7" type="ORF">METZ01_LOCUS342630</name>
</gene>
<keyword evidence="5" id="KW-0560">Oxidoreductase</keyword>
<dbReference type="PROSITE" id="PS51330">
    <property type="entry name" value="DHFR_2"/>
    <property type="match status" value="1"/>
</dbReference>
<evidence type="ECO:0000256" key="3">
    <source>
        <dbReference type="ARBA" id="ARBA00022563"/>
    </source>
</evidence>
<dbReference type="InterPro" id="IPR024072">
    <property type="entry name" value="DHFR-like_dom_sf"/>
</dbReference>
<accession>A0A382QWE9</accession>
<dbReference type="InterPro" id="IPR012259">
    <property type="entry name" value="DHFR"/>
</dbReference>
<dbReference type="AlphaFoldDB" id="A0A382QWE9"/>
<evidence type="ECO:0000256" key="4">
    <source>
        <dbReference type="ARBA" id="ARBA00022857"/>
    </source>
</evidence>
<feature type="domain" description="DHFR" evidence="6">
    <location>
        <begin position="2"/>
        <end position="159"/>
    </location>
</feature>
<evidence type="ECO:0000256" key="2">
    <source>
        <dbReference type="ARBA" id="ARBA00012856"/>
    </source>
</evidence>
<dbReference type="GO" id="GO:0006730">
    <property type="term" value="P:one-carbon metabolic process"/>
    <property type="evidence" value="ECO:0007669"/>
    <property type="project" value="UniProtKB-KW"/>
</dbReference>
<name>A0A382QWE9_9ZZZZ</name>
<dbReference type="SUPFAM" id="SSF53597">
    <property type="entry name" value="Dihydrofolate reductase-like"/>
    <property type="match status" value="1"/>
</dbReference>
<sequence length="159" mass="18229">MKIHLIWAQDQNGGIGKDGKLPWNISEDLKNFKKLTLNSTILMGRHTWESLPIKPLPNRKNIVLSSQNMPEVESYSSVKECVEELDAQGTSTLFVIGGSKVYRNFIHRADELHITFVDKNTVGIDTYFPVTLLKIKEEFEKISKVDLGKEAVYTHWIRK</sequence>
<keyword evidence="3" id="KW-0554">One-carbon metabolism</keyword>
<dbReference type="CDD" id="cd00209">
    <property type="entry name" value="DHFR"/>
    <property type="match status" value="1"/>
</dbReference>
<dbReference type="PANTHER" id="PTHR48069">
    <property type="entry name" value="DIHYDROFOLATE REDUCTASE"/>
    <property type="match status" value="1"/>
</dbReference>
<dbReference type="PROSITE" id="PS00075">
    <property type="entry name" value="DHFR_1"/>
    <property type="match status" value="1"/>
</dbReference>
<reference evidence="7" key="1">
    <citation type="submission" date="2018-05" db="EMBL/GenBank/DDBJ databases">
        <authorList>
            <person name="Lanie J.A."/>
            <person name="Ng W.-L."/>
            <person name="Kazmierczak K.M."/>
            <person name="Andrzejewski T.M."/>
            <person name="Davidsen T.M."/>
            <person name="Wayne K.J."/>
            <person name="Tettelin H."/>
            <person name="Glass J.I."/>
            <person name="Rusch D."/>
            <person name="Podicherti R."/>
            <person name="Tsui H.-C.T."/>
            <person name="Winkler M.E."/>
        </authorList>
    </citation>
    <scope>NUCLEOTIDE SEQUENCE</scope>
</reference>
<dbReference type="InterPro" id="IPR001796">
    <property type="entry name" value="DHFR_dom"/>
</dbReference>
<dbReference type="PRINTS" id="PR00070">
    <property type="entry name" value="DHFR"/>
</dbReference>
<evidence type="ECO:0000256" key="5">
    <source>
        <dbReference type="ARBA" id="ARBA00023002"/>
    </source>
</evidence>
<dbReference type="GO" id="GO:0046452">
    <property type="term" value="P:dihydrofolate metabolic process"/>
    <property type="evidence" value="ECO:0007669"/>
    <property type="project" value="TreeGrafter"/>
</dbReference>
<proteinExistence type="predicted"/>
<dbReference type="PANTHER" id="PTHR48069:SF3">
    <property type="entry name" value="DIHYDROFOLATE REDUCTASE"/>
    <property type="match status" value="1"/>
</dbReference>
<evidence type="ECO:0000256" key="1">
    <source>
        <dbReference type="ARBA" id="ARBA00004903"/>
    </source>
</evidence>
<dbReference type="EC" id="1.5.1.3" evidence="2"/>
<dbReference type="InterPro" id="IPR017925">
    <property type="entry name" value="DHFR_CS"/>
</dbReference>